<gene>
    <name evidence="1" type="ORF">ACFOET_11785</name>
</gene>
<dbReference type="Proteomes" id="UP001595526">
    <property type="component" value="Unassembled WGS sequence"/>
</dbReference>
<keyword evidence="2" id="KW-1185">Reference proteome</keyword>
<protein>
    <recommendedName>
        <fullName evidence="3">Four helix bundle protein</fullName>
    </recommendedName>
</protein>
<accession>A0ABV7JJY4</accession>
<organism evidence="1 2">
    <name type="scientific">Parapedobacter deserti</name>
    <dbReference type="NCBI Taxonomy" id="1912957"/>
    <lineage>
        <taxon>Bacteria</taxon>
        <taxon>Pseudomonadati</taxon>
        <taxon>Bacteroidota</taxon>
        <taxon>Sphingobacteriia</taxon>
        <taxon>Sphingobacteriales</taxon>
        <taxon>Sphingobacteriaceae</taxon>
        <taxon>Parapedobacter</taxon>
    </lineage>
</organism>
<evidence type="ECO:0000313" key="1">
    <source>
        <dbReference type="EMBL" id="MFC3198294.1"/>
    </source>
</evidence>
<dbReference type="EMBL" id="JBHRTA010000036">
    <property type="protein sequence ID" value="MFC3198294.1"/>
    <property type="molecule type" value="Genomic_DNA"/>
</dbReference>
<sequence length="65" mass="7692">MPCVTLEGYGSGARWESMIVFLSQMRKMFYLERDKLDLAKMNLLLLEKVEVLTLHLIEKEQRRSC</sequence>
<name>A0ABV7JJY4_9SPHI</name>
<evidence type="ECO:0000313" key="2">
    <source>
        <dbReference type="Proteomes" id="UP001595526"/>
    </source>
</evidence>
<dbReference type="RefSeq" id="WP_379022811.1">
    <property type="nucleotide sequence ID" value="NZ_JBHRTA010000036.1"/>
</dbReference>
<evidence type="ECO:0008006" key="3">
    <source>
        <dbReference type="Google" id="ProtNLM"/>
    </source>
</evidence>
<reference evidence="2" key="1">
    <citation type="journal article" date="2019" name="Int. J. Syst. Evol. Microbiol.">
        <title>The Global Catalogue of Microorganisms (GCM) 10K type strain sequencing project: providing services to taxonomists for standard genome sequencing and annotation.</title>
        <authorList>
            <consortium name="The Broad Institute Genomics Platform"/>
            <consortium name="The Broad Institute Genome Sequencing Center for Infectious Disease"/>
            <person name="Wu L."/>
            <person name="Ma J."/>
        </authorList>
    </citation>
    <scope>NUCLEOTIDE SEQUENCE [LARGE SCALE GENOMIC DNA]</scope>
    <source>
        <strain evidence="2">KCTC 52416</strain>
    </source>
</reference>
<comment type="caution">
    <text evidence="1">The sequence shown here is derived from an EMBL/GenBank/DDBJ whole genome shotgun (WGS) entry which is preliminary data.</text>
</comment>
<proteinExistence type="predicted"/>